<comment type="caution">
    <text evidence="3">The sequence shown here is derived from an EMBL/GenBank/DDBJ whole genome shotgun (WGS) entry which is preliminary data.</text>
</comment>
<keyword evidence="1" id="KW-1133">Transmembrane helix</keyword>
<dbReference type="Proteomes" id="UP000055024">
    <property type="component" value="Unassembled WGS sequence"/>
</dbReference>
<dbReference type="EMBL" id="JYDP01000250">
    <property type="protein sequence ID" value="KRZ01969.1"/>
    <property type="molecule type" value="Genomic_DNA"/>
</dbReference>
<sequence length="173" mass="20340">MKSVMAKSKCIVMFALFVVFNVTLVRSVFNQTNETDVGAVKSLDEIREYERTAKWKEMYDIHETVDEQQAIKEIEDLLGATDNGRLRMELRKKPSEHEELFQKKCNMKIQTATIIAFVTACTFVALLLLHFNIPKKLIKYVKKLKNTKRYCLRTRKIEYVFRIPEQSTKLQLQ</sequence>
<dbReference type="OrthoDB" id="5936595at2759"/>
<gene>
    <name evidence="3" type="ORF">T11_5328</name>
</gene>
<keyword evidence="2" id="KW-0732">Signal</keyword>
<evidence type="ECO:0000256" key="2">
    <source>
        <dbReference type="SAM" id="SignalP"/>
    </source>
</evidence>
<accession>A0A0V1GUK9</accession>
<evidence type="ECO:0008006" key="5">
    <source>
        <dbReference type="Google" id="ProtNLM"/>
    </source>
</evidence>
<evidence type="ECO:0000313" key="4">
    <source>
        <dbReference type="Proteomes" id="UP000055024"/>
    </source>
</evidence>
<evidence type="ECO:0000313" key="3">
    <source>
        <dbReference type="EMBL" id="KRZ01969.1"/>
    </source>
</evidence>
<organism evidence="3 4">
    <name type="scientific">Trichinella zimbabwensis</name>
    <dbReference type="NCBI Taxonomy" id="268475"/>
    <lineage>
        <taxon>Eukaryota</taxon>
        <taxon>Metazoa</taxon>
        <taxon>Ecdysozoa</taxon>
        <taxon>Nematoda</taxon>
        <taxon>Enoplea</taxon>
        <taxon>Dorylaimia</taxon>
        <taxon>Trichinellida</taxon>
        <taxon>Trichinellidae</taxon>
        <taxon>Trichinella</taxon>
    </lineage>
</organism>
<keyword evidence="1" id="KW-0812">Transmembrane</keyword>
<feature type="transmembrane region" description="Helical" evidence="1">
    <location>
        <begin position="112"/>
        <end position="133"/>
    </location>
</feature>
<keyword evidence="4" id="KW-1185">Reference proteome</keyword>
<reference evidence="3 4" key="1">
    <citation type="submission" date="2015-01" db="EMBL/GenBank/DDBJ databases">
        <title>Evolution of Trichinella species and genotypes.</title>
        <authorList>
            <person name="Korhonen P.K."/>
            <person name="Edoardo P."/>
            <person name="Giuseppe L.R."/>
            <person name="Gasser R.B."/>
        </authorList>
    </citation>
    <scope>NUCLEOTIDE SEQUENCE [LARGE SCALE GENOMIC DNA]</scope>
    <source>
        <strain evidence="3">ISS1029</strain>
    </source>
</reference>
<name>A0A0V1GUK9_9BILA</name>
<proteinExistence type="predicted"/>
<evidence type="ECO:0000256" key="1">
    <source>
        <dbReference type="SAM" id="Phobius"/>
    </source>
</evidence>
<dbReference type="AlphaFoldDB" id="A0A0V1GUK9"/>
<protein>
    <recommendedName>
        <fullName evidence="5">Transmembrane protein</fullName>
    </recommendedName>
</protein>
<keyword evidence="1" id="KW-0472">Membrane</keyword>
<feature type="chain" id="PRO_5006878614" description="Transmembrane protein" evidence="2">
    <location>
        <begin position="28"/>
        <end position="173"/>
    </location>
</feature>
<feature type="signal peptide" evidence="2">
    <location>
        <begin position="1"/>
        <end position="27"/>
    </location>
</feature>